<comment type="subcellular location">
    <subcellularLocation>
        <location evidence="1">Membrane</location>
        <topology evidence="1">Multi-pass membrane protein</topology>
    </subcellularLocation>
</comment>
<name>A0A670J809_PODMU</name>
<accession>A0A670J809</accession>
<keyword evidence="2" id="KW-0812">Transmembrane</keyword>
<dbReference type="SUPFAM" id="SSF53822">
    <property type="entry name" value="Periplasmic binding protein-like I"/>
    <property type="match status" value="1"/>
</dbReference>
<dbReference type="PRINTS" id="PR00248">
    <property type="entry name" value="GPCRMGR"/>
</dbReference>
<keyword evidence="9" id="KW-1185">Reference proteome</keyword>
<reference evidence="8 9" key="1">
    <citation type="journal article" date="2019" name="Proc. Natl. Acad. Sci. U.S.A.">
        <title>Regulatory changes in pterin and carotenoid genes underlie balanced color polymorphisms in the wall lizard.</title>
        <authorList>
            <person name="Andrade P."/>
            <person name="Pinho C."/>
            <person name="Perez I de Lanuza G."/>
            <person name="Afonso S."/>
            <person name="Brejcha J."/>
            <person name="Rubin C.J."/>
            <person name="Wallerman O."/>
            <person name="Pereira P."/>
            <person name="Sabatino S.J."/>
            <person name="Bellati A."/>
            <person name="Pellitteri-Rosa D."/>
            <person name="Bosakova Z."/>
            <person name="Bunikis I."/>
            <person name="Carretero M.A."/>
            <person name="Feiner N."/>
            <person name="Marsik P."/>
            <person name="Pauperio F."/>
            <person name="Salvi D."/>
            <person name="Soler L."/>
            <person name="While G.M."/>
            <person name="Uller T."/>
            <person name="Font E."/>
            <person name="Andersson L."/>
            <person name="Carneiro M."/>
        </authorList>
    </citation>
    <scope>NUCLEOTIDE SEQUENCE</scope>
</reference>
<keyword evidence="4" id="KW-0472">Membrane</keyword>
<dbReference type="GO" id="GO:0004930">
    <property type="term" value="F:G protein-coupled receptor activity"/>
    <property type="evidence" value="ECO:0007669"/>
    <property type="project" value="InterPro"/>
</dbReference>
<dbReference type="InterPro" id="IPR000337">
    <property type="entry name" value="GPCR_3"/>
</dbReference>
<dbReference type="PANTHER" id="PTHR24061">
    <property type="entry name" value="CALCIUM-SENSING RECEPTOR-RELATED"/>
    <property type="match status" value="1"/>
</dbReference>
<feature type="domain" description="Receptor ligand binding region" evidence="7">
    <location>
        <begin position="24"/>
        <end position="403"/>
    </location>
</feature>
<proteinExistence type="predicted"/>
<dbReference type="PANTHER" id="PTHR24061:SF599">
    <property type="entry name" value="G-PROTEIN COUPLED RECEPTORS FAMILY 3 PROFILE DOMAIN-CONTAINING PROTEIN"/>
    <property type="match status" value="1"/>
</dbReference>
<evidence type="ECO:0000256" key="1">
    <source>
        <dbReference type="ARBA" id="ARBA00004141"/>
    </source>
</evidence>
<evidence type="ECO:0000313" key="8">
    <source>
        <dbReference type="Ensembl" id="ENSPMRP00000020330.1"/>
    </source>
</evidence>
<dbReference type="InterPro" id="IPR028082">
    <property type="entry name" value="Peripla_BP_I"/>
</dbReference>
<evidence type="ECO:0000256" key="4">
    <source>
        <dbReference type="ARBA" id="ARBA00023136"/>
    </source>
</evidence>
<dbReference type="Proteomes" id="UP000472272">
    <property type="component" value="Chromosome 13"/>
</dbReference>
<dbReference type="Ensembl" id="ENSPMRT00000021591.1">
    <property type="protein sequence ID" value="ENSPMRP00000020330.1"/>
    <property type="gene ID" value="ENSPMRG00000013238.1"/>
</dbReference>
<dbReference type="Pfam" id="PF01094">
    <property type="entry name" value="ANF_receptor"/>
    <property type="match status" value="1"/>
</dbReference>
<dbReference type="GeneTree" id="ENSGT00950000182788"/>
<evidence type="ECO:0000256" key="5">
    <source>
        <dbReference type="ARBA" id="ARBA00023170"/>
    </source>
</evidence>
<dbReference type="OMA" id="ESRIVWH"/>
<evidence type="ECO:0000256" key="3">
    <source>
        <dbReference type="ARBA" id="ARBA00022989"/>
    </source>
</evidence>
<keyword evidence="5" id="KW-0675">Receptor</keyword>
<evidence type="ECO:0000259" key="7">
    <source>
        <dbReference type="Pfam" id="PF01094"/>
    </source>
</evidence>
<protein>
    <recommendedName>
        <fullName evidence="7">Receptor ligand binding region domain-containing protein</fullName>
    </recommendedName>
</protein>
<sequence>MKVHYYLTYNSLCRPMTQLYQHILAMAFAVKDINENPQILPNITLGFHIYNSHFSARWTYQASMELLSRRGRFIPNYKCGVKNIPTAVIGGPNSGLCLDMLVFGSSPMLNINMQAVFIHRMFPDQAQQYEGILQLLQHFNWIWIGVICQDDNNSERFVHNVLPMFEQKGICFDFVKRFTKLNVFRGIAAMMAAGLEIIDVIVRSTANVVIVHGEIHTIMEMRVYFKMQGTQEINWSLQFIHGALSFTTHSKEVLGFHTFLQRKSPSEKEDGFIEDFWEEAFNCSFHKFVVDEMERKICTGAENLETLPTSVFQMSMTGHSYSIYNAVYAIAHALHAMQSLQFKEQTWASRERQTFLNQQQHKVISGMLQHFLRSVSFNNSAGEKVTFDQNGEIVAGFDIMNWIVFPNQSFQRVKVGKMDAHSLGPPENVFSIQEDIIMWPTRFNQVGSKNILGVSNHFLSV</sequence>
<reference evidence="8" key="3">
    <citation type="submission" date="2025-09" db="UniProtKB">
        <authorList>
            <consortium name="Ensembl"/>
        </authorList>
    </citation>
    <scope>IDENTIFICATION</scope>
</reference>
<dbReference type="Gene3D" id="3.40.50.2300">
    <property type="match status" value="2"/>
</dbReference>
<evidence type="ECO:0000313" key="9">
    <source>
        <dbReference type="Proteomes" id="UP000472272"/>
    </source>
</evidence>
<reference evidence="8" key="2">
    <citation type="submission" date="2025-08" db="UniProtKB">
        <authorList>
            <consortium name="Ensembl"/>
        </authorList>
    </citation>
    <scope>IDENTIFICATION</scope>
</reference>
<evidence type="ECO:0000256" key="6">
    <source>
        <dbReference type="ARBA" id="ARBA00023180"/>
    </source>
</evidence>
<dbReference type="GO" id="GO:0005886">
    <property type="term" value="C:plasma membrane"/>
    <property type="evidence" value="ECO:0007669"/>
    <property type="project" value="TreeGrafter"/>
</dbReference>
<organism evidence="8 9">
    <name type="scientific">Podarcis muralis</name>
    <name type="common">Wall lizard</name>
    <name type="synonym">Lacerta muralis</name>
    <dbReference type="NCBI Taxonomy" id="64176"/>
    <lineage>
        <taxon>Eukaryota</taxon>
        <taxon>Metazoa</taxon>
        <taxon>Chordata</taxon>
        <taxon>Craniata</taxon>
        <taxon>Vertebrata</taxon>
        <taxon>Euteleostomi</taxon>
        <taxon>Lepidosauria</taxon>
        <taxon>Squamata</taxon>
        <taxon>Bifurcata</taxon>
        <taxon>Unidentata</taxon>
        <taxon>Episquamata</taxon>
        <taxon>Laterata</taxon>
        <taxon>Lacertibaenia</taxon>
        <taxon>Lacertidae</taxon>
        <taxon>Podarcis</taxon>
    </lineage>
</organism>
<evidence type="ECO:0000256" key="2">
    <source>
        <dbReference type="ARBA" id="ARBA00022692"/>
    </source>
</evidence>
<dbReference type="AlphaFoldDB" id="A0A670J809"/>
<dbReference type="InterPro" id="IPR000068">
    <property type="entry name" value="GPCR_3_Ca_sens_rcpt-rel"/>
</dbReference>
<keyword evidence="6" id="KW-0325">Glycoprotein</keyword>
<keyword evidence="3" id="KW-1133">Transmembrane helix</keyword>
<dbReference type="InterPro" id="IPR001828">
    <property type="entry name" value="ANF_lig-bd_rcpt"/>
</dbReference>